<dbReference type="AlphaFoldDB" id="E7RML3"/>
<dbReference type="Pfam" id="PF08281">
    <property type="entry name" value="Sigma70_r4_2"/>
    <property type="match status" value="1"/>
</dbReference>
<evidence type="ECO:0000256" key="3">
    <source>
        <dbReference type="ARBA" id="ARBA00023082"/>
    </source>
</evidence>
<feature type="domain" description="RNA polymerase sigma factor 70 region 4 type 2" evidence="6">
    <location>
        <begin position="115"/>
        <end position="167"/>
    </location>
</feature>
<evidence type="ECO:0000256" key="1">
    <source>
        <dbReference type="ARBA" id="ARBA00010641"/>
    </source>
</evidence>
<evidence type="ECO:0000256" key="4">
    <source>
        <dbReference type="ARBA" id="ARBA00023163"/>
    </source>
</evidence>
<dbReference type="InterPro" id="IPR013324">
    <property type="entry name" value="RNA_pol_sigma_r3/r4-like"/>
</dbReference>
<keyword evidence="8" id="KW-1185">Reference proteome</keyword>
<dbReference type="STRING" id="28134.SAMN05444288_0499"/>
<dbReference type="Pfam" id="PF04542">
    <property type="entry name" value="Sigma70_r2"/>
    <property type="match status" value="1"/>
</dbReference>
<dbReference type="RefSeq" id="WP_004369052.1">
    <property type="nucleotide sequence ID" value="NZ_GL833119.1"/>
</dbReference>
<dbReference type="InterPro" id="IPR036388">
    <property type="entry name" value="WH-like_DNA-bd_sf"/>
</dbReference>
<dbReference type="SUPFAM" id="SSF88946">
    <property type="entry name" value="Sigma2 domain of RNA polymerase sigma factors"/>
    <property type="match status" value="1"/>
</dbReference>
<keyword evidence="2" id="KW-0805">Transcription regulation</keyword>
<dbReference type="InterPro" id="IPR007627">
    <property type="entry name" value="RNA_pol_sigma70_r2"/>
</dbReference>
<keyword evidence="3" id="KW-0731">Sigma factor</keyword>
<dbReference type="InterPro" id="IPR039425">
    <property type="entry name" value="RNA_pol_sigma-70-like"/>
</dbReference>
<organism evidence="7 8">
    <name type="scientific">Hoylesella oralis ATCC 33269</name>
    <dbReference type="NCBI Taxonomy" id="873533"/>
    <lineage>
        <taxon>Bacteria</taxon>
        <taxon>Pseudomonadati</taxon>
        <taxon>Bacteroidota</taxon>
        <taxon>Bacteroidia</taxon>
        <taxon>Bacteroidales</taxon>
        <taxon>Prevotellaceae</taxon>
        <taxon>Hoylesella</taxon>
    </lineage>
</organism>
<protein>
    <submittedName>
        <fullName evidence="7">Sigma-70 region 2</fullName>
    </submittedName>
</protein>
<dbReference type="HOGENOM" id="CLU_047691_3_0_10"/>
<dbReference type="PANTHER" id="PTHR43133">
    <property type="entry name" value="RNA POLYMERASE ECF-TYPE SIGMA FACTO"/>
    <property type="match status" value="1"/>
</dbReference>
<evidence type="ECO:0000313" key="8">
    <source>
        <dbReference type="Proteomes" id="UP000005580"/>
    </source>
</evidence>
<dbReference type="eggNOG" id="COG1595">
    <property type="taxonomic scope" value="Bacteria"/>
</dbReference>
<keyword evidence="4" id="KW-0804">Transcription</keyword>
<dbReference type="InterPro" id="IPR013249">
    <property type="entry name" value="RNA_pol_sigma70_r4_t2"/>
</dbReference>
<dbReference type="InterPro" id="IPR014284">
    <property type="entry name" value="RNA_pol_sigma-70_dom"/>
</dbReference>
<dbReference type="NCBIfam" id="TIGR02937">
    <property type="entry name" value="sigma70-ECF"/>
    <property type="match status" value="1"/>
</dbReference>
<accession>E7RML3</accession>
<dbReference type="GO" id="GO:0003677">
    <property type="term" value="F:DNA binding"/>
    <property type="evidence" value="ECO:0007669"/>
    <property type="project" value="InterPro"/>
</dbReference>
<evidence type="ECO:0000259" key="6">
    <source>
        <dbReference type="Pfam" id="PF08281"/>
    </source>
</evidence>
<gene>
    <name evidence="7" type="ORF">HMPREF0663_10363</name>
</gene>
<dbReference type="InterPro" id="IPR013325">
    <property type="entry name" value="RNA_pol_sigma_r2"/>
</dbReference>
<dbReference type="Gene3D" id="1.10.1740.10">
    <property type="match status" value="1"/>
</dbReference>
<dbReference type="Gene3D" id="1.10.10.10">
    <property type="entry name" value="Winged helix-like DNA-binding domain superfamily/Winged helix DNA-binding domain"/>
    <property type="match status" value="1"/>
</dbReference>
<reference evidence="7" key="1">
    <citation type="submission" date="2011-01" db="EMBL/GenBank/DDBJ databases">
        <authorList>
            <person name="Muzny D."/>
            <person name="Qin X."/>
            <person name="Buhay C."/>
            <person name="Dugan-Rocha S."/>
            <person name="Ding Y."/>
            <person name="Chen G."/>
            <person name="Hawes A."/>
            <person name="Holder M."/>
            <person name="Jhangiani S."/>
            <person name="Johnson A."/>
            <person name="Khan Z."/>
            <person name="Li Z."/>
            <person name="Liu W."/>
            <person name="Liu X."/>
            <person name="Perez L."/>
            <person name="Shen H."/>
            <person name="Wang Q."/>
            <person name="Watt J."/>
            <person name="Xi L."/>
            <person name="Xin Y."/>
            <person name="Zhou J."/>
            <person name="Deng J."/>
            <person name="Jiang H."/>
            <person name="Liu Y."/>
            <person name="Qu J."/>
            <person name="Song X.-Z."/>
            <person name="Zhang L."/>
            <person name="Villasana D."/>
            <person name="Johnson A."/>
            <person name="Liu J."/>
            <person name="Liyanage D."/>
            <person name="Lorensuhewa L."/>
            <person name="Robinson T."/>
            <person name="Song A."/>
            <person name="Song B.-B."/>
            <person name="Dinh H."/>
            <person name="Thornton R."/>
            <person name="Coyle M."/>
            <person name="Francisco L."/>
            <person name="Jackson L."/>
            <person name="Javaid M."/>
            <person name="Korchina V."/>
            <person name="Kovar C."/>
            <person name="Mata R."/>
            <person name="Mathew T."/>
            <person name="Ngo R."/>
            <person name="Nguyen L."/>
            <person name="Nguyen N."/>
            <person name="Okwuonu G."/>
            <person name="Ongeri F."/>
            <person name="Pham C."/>
            <person name="Simmons D."/>
            <person name="Wilczek-Boney K."/>
            <person name="Hale W."/>
            <person name="Jakkamsetti A."/>
            <person name="Pham P."/>
            <person name="Ruth R."/>
            <person name="San Lucas F."/>
            <person name="Warren J."/>
            <person name="Zhang J."/>
            <person name="Zhao Z."/>
            <person name="Zhou C."/>
            <person name="Zhu D."/>
            <person name="Lee S."/>
            <person name="Bess C."/>
            <person name="Blankenburg K."/>
            <person name="Forbes L."/>
            <person name="Fu Q."/>
            <person name="Gubbala S."/>
            <person name="Hirani K."/>
            <person name="Jayaseelan J.C."/>
            <person name="Lara F."/>
            <person name="Munidasa M."/>
            <person name="Palculict T."/>
            <person name="Patil S."/>
            <person name="Pu L.-L."/>
            <person name="Saada N."/>
            <person name="Tang L."/>
            <person name="Weissenberger G."/>
            <person name="Zhu Y."/>
            <person name="Hemphill L."/>
            <person name="Shang Y."/>
            <person name="Youmans B."/>
            <person name="Ayvaz T."/>
            <person name="Ross M."/>
            <person name="Santibanez J."/>
            <person name="Aqrawi P."/>
            <person name="Gross S."/>
            <person name="Joshi V."/>
            <person name="Fowler G."/>
            <person name="Nazareth L."/>
            <person name="Reid J."/>
            <person name="Worley K."/>
            <person name="Petrosino J."/>
            <person name="Highlander S."/>
            <person name="Gibbs R."/>
        </authorList>
    </citation>
    <scope>NUCLEOTIDE SEQUENCE [LARGE SCALE GENOMIC DNA]</scope>
    <source>
        <strain evidence="7">ATCC 33269</strain>
    </source>
</reference>
<proteinExistence type="inferred from homology"/>
<dbReference type="EMBL" id="AEPE02000002">
    <property type="protein sequence ID" value="EFZ37994.1"/>
    <property type="molecule type" value="Genomic_DNA"/>
</dbReference>
<evidence type="ECO:0000256" key="2">
    <source>
        <dbReference type="ARBA" id="ARBA00023015"/>
    </source>
</evidence>
<evidence type="ECO:0000313" key="7">
    <source>
        <dbReference type="EMBL" id="EFZ37994.1"/>
    </source>
</evidence>
<comment type="similarity">
    <text evidence="1">Belongs to the sigma-70 factor family. ECF subfamily.</text>
</comment>
<dbReference type="Proteomes" id="UP000005580">
    <property type="component" value="Unassembled WGS sequence"/>
</dbReference>
<dbReference type="GO" id="GO:0016987">
    <property type="term" value="F:sigma factor activity"/>
    <property type="evidence" value="ECO:0007669"/>
    <property type="project" value="UniProtKB-KW"/>
</dbReference>
<comment type="caution">
    <text evidence="7">The sequence shown here is derived from an EMBL/GenBank/DDBJ whole genome shotgun (WGS) entry which is preliminary data.</text>
</comment>
<dbReference type="GO" id="GO:0006352">
    <property type="term" value="P:DNA-templated transcription initiation"/>
    <property type="evidence" value="ECO:0007669"/>
    <property type="project" value="InterPro"/>
</dbReference>
<sequence>MEDREIIDRILCKSDTKCYREIVGRYSGKVFSKVLSIVKREELAKEITQQAFIRAYINLDSWKGTSLGPWLNAVAVHIALNTLCKERKRHAEPIEQTVIAEHPQEYSDEHEQLLQLMEKAIGRLSPSDRNIICMHYYQRMKTDEIAKTLGMTKSNVLVKLHRIRERLKKEIQNERNQ</sequence>
<evidence type="ECO:0000259" key="5">
    <source>
        <dbReference type="Pfam" id="PF04542"/>
    </source>
</evidence>
<dbReference type="SUPFAM" id="SSF88659">
    <property type="entry name" value="Sigma3 and sigma4 domains of RNA polymerase sigma factors"/>
    <property type="match status" value="1"/>
</dbReference>
<dbReference type="PANTHER" id="PTHR43133:SF51">
    <property type="entry name" value="RNA POLYMERASE SIGMA FACTOR"/>
    <property type="match status" value="1"/>
</dbReference>
<name>E7RML3_9BACT</name>
<feature type="domain" description="RNA polymerase sigma-70 region 2" evidence="5">
    <location>
        <begin position="23"/>
        <end position="88"/>
    </location>
</feature>